<keyword evidence="1" id="KW-1133">Transmembrane helix</keyword>
<organism evidence="2">
    <name type="scientific">hydrothermal vent metagenome</name>
    <dbReference type="NCBI Taxonomy" id="652676"/>
    <lineage>
        <taxon>unclassified sequences</taxon>
        <taxon>metagenomes</taxon>
        <taxon>ecological metagenomes</taxon>
    </lineage>
</organism>
<feature type="transmembrane region" description="Helical" evidence="1">
    <location>
        <begin position="6"/>
        <end position="28"/>
    </location>
</feature>
<evidence type="ECO:0000313" key="2">
    <source>
        <dbReference type="EMBL" id="VAW99700.1"/>
    </source>
</evidence>
<proteinExistence type="predicted"/>
<keyword evidence="1" id="KW-0812">Transmembrane</keyword>
<protein>
    <submittedName>
        <fullName evidence="2">Uncharacterized protein</fullName>
    </submittedName>
</protein>
<sequence>MLGLVATKWALVLFLFVVLPIAMMRFMVRKTIEIKTKLPASRQKKRF</sequence>
<reference evidence="2" key="1">
    <citation type="submission" date="2018-06" db="EMBL/GenBank/DDBJ databases">
        <authorList>
            <person name="Zhirakovskaya E."/>
        </authorList>
    </citation>
    <scope>NUCLEOTIDE SEQUENCE</scope>
</reference>
<name>A0A3B1ADJ4_9ZZZZ</name>
<dbReference type="AlphaFoldDB" id="A0A3B1ADJ4"/>
<gene>
    <name evidence="2" type="ORF">MNBD_GAMMA21-1690</name>
</gene>
<keyword evidence="1" id="KW-0472">Membrane</keyword>
<evidence type="ECO:0000256" key="1">
    <source>
        <dbReference type="SAM" id="Phobius"/>
    </source>
</evidence>
<dbReference type="EMBL" id="UOFR01000069">
    <property type="protein sequence ID" value="VAW99700.1"/>
    <property type="molecule type" value="Genomic_DNA"/>
</dbReference>
<accession>A0A3B1ADJ4</accession>